<dbReference type="Proteomes" id="UP000193411">
    <property type="component" value="Unassembled WGS sequence"/>
</dbReference>
<feature type="signal peptide" evidence="2">
    <location>
        <begin position="1"/>
        <end position="28"/>
    </location>
</feature>
<evidence type="ECO:0008006" key="5">
    <source>
        <dbReference type="Google" id="ProtNLM"/>
    </source>
</evidence>
<accession>A0A1Y2HMC2</accession>
<evidence type="ECO:0000256" key="1">
    <source>
        <dbReference type="SAM" id="Phobius"/>
    </source>
</evidence>
<dbReference type="EMBL" id="MCFL01000025">
    <property type="protein sequence ID" value="ORZ34961.1"/>
    <property type="molecule type" value="Genomic_DNA"/>
</dbReference>
<keyword evidence="2" id="KW-0732">Signal</keyword>
<feature type="chain" id="PRO_5010996513" description="REJ domain-containing protein" evidence="2">
    <location>
        <begin position="29"/>
        <end position="87"/>
    </location>
</feature>
<gene>
    <name evidence="3" type="ORF">BCR44DRAFT_1138874</name>
</gene>
<name>A0A1Y2HMC2_9FUNG</name>
<comment type="caution">
    <text evidence="3">The sequence shown here is derived from an EMBL/GenBank/DDBJ whole genome shotgun (WGS) entry which is preliminary data.</text>
</comment>
<evidence type="ECO:0000313" key="4">
    <source>
        <dbReference type="Proteomes" id="UP000193411"/>
    </source>
</evidence>
<keyword evidence="4" id="KW-1185">Reference proteome</keyword>
<evidence type="ECO:0000313" key="3">
    <source>
        <dbReference type="EMBL" id="ORZ34961.1"/>
    </source>
</evidence>
<organism evidence="3 4">
    <name type="scientific">Catenaria anguillulae PL171</name>
    <dbReference type="NCBI Taxonomy" id="765915"/>
    <lineage>
        <taxon>Eukaryota</taxon>
        <taxon>Fungi</taxon>
        <taxon>Fungi incertae sedis</taxon>
        <taxon>Blastocladiomycota</taxon>
        <taxon>Blastocladiomycetes</taxon>
        <taxon>Blastocladiales</taxon>
        <taxon>Catenariaceae</taxon>
        <taxon>Catenaria</taxon>
    </lineage>
</organism>
<keyword evidence="1" id="KW-0812">Transmembrane</keyword>
<proteinExistence type="predicted"/>
<keyword evidence="1" id="KW-0472">Membrane</keyword>
<evidence type="ECO:0000256" key="2">
    <source>
        <dbReference type="SAM" id="SignalP"/>
    </source>
</evidence>
<protein>
    <recommendedName>
        <fullName evidence="5">REJ domain-containing protein</fullName>
    </recommendedName>
</protein>
<dbReference type="AlphaFoldDB" id="A0A1Y2HMC2"/>
<keyword evidence="1" id="KW-1133">Transmembrane helix</keyword>
<feature type="transmembrane region" description="Helical" evidence="1">
    <location>
        <begin position="42"/>
        <end position="64"/>
    </location>
</feature>
<sequence>MSCSRSSCTPSFSLPLFFFFLNPTSSSSSTLPSTSCSSTMCLVSILLCLASFCFFESCLPLCVLSRFKIQSPSTVCTCSNIKNDLSA</sequence>
<reference evidence="3 4" key="1">
    <citation type="submission" date="2016-07" db="EMBL/GenBank/DDBJ databases">
        <title>Pervasive Adenine N6-methylation of Active Genes in Fungi.</title>
        <authorList>
            <consortium name="DOE Joint Genome Institute"/>
            <person name="Mondo S.J."/>
            <person name="Dannebaum R.O."/>
            <person name="Kuo R.C."/>
            <person name="Labutti K."/>
            <person name="Haridas S."/>
            <person name="Kuo A."/>
            <person name="Salamov A."/>
            <person name="Ahrendt S.R."/>
            <person name="Lipzen A."/>
            <person name="Sullivan W."/>
            <person name="Andreopoulos W.B."/>
            <person name="Clum A."/>
            <person name="Lindquist E."/>
            <person name="Daum C."/>
            <person name="Ramamoorthy G.K."/>
            <person name="Gryganskyi A."/>
            <person name="Culley D."/>
            <person name="Magnuson J.K."/>
            <person name="James T.Y."/>
            <person name="O'Malley M.A."/>
            <person name="Stajich J.E."/>
            <person name="Spatafora J.W."/>
            <person name="Visel A."/>
            <person name="Grigoriev I.V."/>
        </authorList>
    </citation>
    <scope>NUCLEOTIDE SEQUENCE [LARGE SCALE GENOMIC DNA]</scope>
    <source>
        <strain evidence="3 4">PL171</strain>
    </source>
</reference>